<evidence type="ECO:0000313" key="3">
    <source>
        <dbReference type="EMBL" id="WML86070.1"/>
    </source>
</evidence>
<sequence>MLKKLLLLTLLCVGLNTTAFAAELKVGDSLPAITLKDQHDKAVTVAPDAQTLLFTVEKPASDLVNDYLKQQTPDFLTSKQAYFLADISGMPSMITKMFAIPKMQERPYTIVLGYEAADLAFMPRQKDHVTLVKVKAGKVDNILFIKDEAGLADNF</sequence>
<feature type="signal peptide" evidence="1">
    <location>
        <begin position="1"/>
        <end position="21"/>
    </location>
</feature>
<gene>
    <name evidence="2" type="ORF">RCC75_15280</name>
    <name evidence="3" type="ORF">RCG00_17450</name>
</gene>
<dbReference type="Proteomes" id="UP001229862">
    <property type="component" value="Chromosome"/>
</dbReference>
<feature type="chain" id="PRO_5041228732" description="FAD/FMN-containing dehydrogenase" evidence="1">
    <location>
        <begin position="22"/>
        <end position="155"/>
    </location>
</feature>
<organism evidence="3">
    <name type="scientific">Thiothrix subterranea</name>
    <dbReference type="NCBI Taxonomy" id="2735563"/>
    <lineage>
        <taxon>Bacteria</taxon>
        <taxon>Pseudomonadati</taxon>
        <taxon>Pseudomonadota</taxon>
        <taxon>Gammaproteobacteria</taxon>
        <taxon>Thiotrichales</taxon>
        <taxon>Thiotrichaceae</taxon>
        <taxon>Thiothrix</taxon>
    </lineage>
</organism>
<dbReference type="EMBL" id="JAVFKN010000023">
    <property type="protein sequence ID" value="MDQ5769904.1"/>
    <property type="molecule type" value="Genomic_DNA"/>
</dbReference>
<keyword evidence="1" id="KW-0732">Signal</keyword>
<evidence type="ECO:0000313" key="4">
    <source>
        <dbReference type="Proteomes" id="UP001223336"/>
    </source>
</evidence>
<name>A0AA51MLG4_9GAMM</name>
<evidence type="ECO:0000256" key="1">
    <source>
        <dbReference type="SAM" id="SignalP"/>
    </source>
</evidence>
<evidence type="ECO:0000313" key="2">
    <source>
        <dbReference type="EMBL" id="MDQ5769904.1"/>
    </source>
</evidence>
<keyword evidence="4" id="KW-1185">Reference proteome</keyword>
<protein>
    <recommendedName>
        <fullName evidence="5">FAD/FMN-containing dehydrogenase</fullName>
    </recommendedName>
</protein>
<dbReference type="AlphaFoldDB" id="A0AA51MLG4"/>
<evidence type="ECO:0008006" key="5">
    <source>
        <dbReference type="Google" id="ProtNLM"/>
    </source>
</evidence>
<accession>A0AA51MLG4</accession>
<dbReference type="EMBL" id="CP133217">
    <property type="protein sequence ID" value="WML86070.1"/>
    <property type="molecule type" value="Genomic_DNA"/>
</dbReference>
<reference evidence="3 4" key="1">
    <citation type="submission" date="2023-08" db="EMBL/GenBank/DDBJ databases">
        <title>New molecular markers tilS and rpoB for phylogenetic and monitoring studies of the genus Thiothrix biodiversity.</title>
        <authorList>
            <person name="Ravin N.V."/>
            <person name="Smolyakov D."/>
            <person name="Markov N.D."/>
            <person name="Beletsky A.V."/>
            <person name="Mardanov A.V."/>
            <person name="Rudenko T.S."/>
            <person name="Grabovich M.Y."/>
        </authorList>
    </citation>
    <scope>NUCLEOTIDE SEQUENCE</scope>
    <source>
        <strain evidence="3">DNT52</strain>
        <strain evidence="2 4">H33</strain>
    </source>
</reference>
<dbReference type="RefSeq" id="WP_308135712.1">
    <property type="nucleotide sequence ID" value="NZ_CP133197.1"/>
</dbReference>
<proteinExistence type="predicted"/>
<dbReference type="Proteomes" id="UP001223336">
    <property type="component" value="Unassembled WGS sequence"/>
</dbReference>